<protein>
    <recommendedName>
        <fullName evidence="7">Reverse transcriptase domain-containing protein</fullName>
    </recommendedName>
</protein>
<feature type="compositionally biased region" description="Polar residues" evidence="2">
    <location>
        <begin position="1801"/>
        <end position="1838"/>
    </location>
</feature>
<feature type="region of interest" description="Disordered" evidence="2">
    <location>
        <begin position="1940"/>
        <end position="1964"/>
    </location>
</feature>
<feature type="region of interest" description="Disordered" evidence="2">
    <location>
        <begin position="1525"/>
        <end position="1553"/>
    </location>
</feature>
<dbReference type="Proteomes" id="UP000807504">
    <property type="component" value="Unassembled WGS sequence"/>
</dbReference>
<evidence type="ECO:0000259" key="3">
    <source>
        <dbReference type="PROSITE" id="PS50157"/>
    </source>
</evidence>
<dbReference type="InterPro" id="IPR008042">
    <property type="entry name" value="Retrotrans_Pao"/>
</dbReference>
<evidence type="ECO:0008006" key="7">
    <source>
        <dbReference type="Google" id="ProtNLM"/>
    </source>
</evidence>
<feature type="domain" description="C2H2-type" evidence="3">
    <location>
        <begin position="2952"/>
        <end position="2986"/>
    </location>
</feature>
<proteinExistence type="predicted"/>
<feature type="region of interest" description="Disordered" evidence="2">
    <location>
        <begin position="3954"/>
        <end position="3990"/>
    </location>
</feature>
<feature type="region of interest" description="Disordered" evidence="2">
    <location>
        <begin position="1795"/>
        <end position="1840"/>
    </location>
</feature>
<feature type="region of interest" description="Disordered" evidence="2">
    <location>
        <begin position="2307"/>
        <end position="2327"/>
    </location>
</feature>
<feature type="compositionally biased region" description="Polar residues" evidence="2">
    <location>
        <begin position="2570"/>
        <end position="2582"/>
    </location>
</feature>
<dbReference type="PANTHER" id="PTHR47331:SF2">
    <property type="match status" value="1"/>
</dbReference>
<dbReference type="InterPro" id="IPR000477">
    <property type="entry name" value="RT_dom"/>
</dbReference>
<organism evidence="5 6">
    <name type="scientific">Argiope bruennichi</name>
    <name type="common">Wasp spider</name>
    <name type="synonym">Aranea bruennichi</name>
    <dbReference type="NCBI Taxonomy" id="94029"/>
    <lineage>
        <taxon>Eukaryota</taxon>
        <taxon>Metazoa</taxon>
        <taxon>Ecdysozoa</taxon>
        <taxon>Arthropoda</taxon>
        <taxon>Chelicerata</taxon>
        <taxon>Arachnida</taxon>
        <taxon>Araneae</taxon>
        <taxon>Araneomorphae</taxon>
        <taxon>Entelegynae</taxon>
        <taxon>Araneoidea</taxon>
        <taxon>Araneidae</taxon>
        <taxon>Argiope</taxon>
    </lineage>
</organism>
<accession>A0A8T0E8P7</accession>
<sequence length="3990" mass="451590">MIQNDNSSTTKCRIVFNASAKTSNGKSLNDILLIEPKLQTDIFSSLVKFRSYRVAFSADIEKMYRQILIADNNRKYQRIVWRSTPSDPLISYKLQTVTYGTFCAPFLALRTLQQLYVEEEQTFPIATRFAKNHFYVNDLLAGADTEEEAKAIIAEIRNLMKSVGFSFRKWSSSHKIILKDLDKSLLATESIHSLCDEEMKQRRLIGITFLVKLNPADCATRGLFQRTQKMHFLVEGPGWTQTRLSPFVPPLEVLTTNLDEPNVLPVNEELLFRETEFGWIASGRLKEAKTNDVLGSCFLLNDNSIEDTLKQFFDLESLVTKKEGRATTSTRIVFDATSHQANELSLNGCLWPGHNLYRNLLDVLINFRLNKIAISFDIHQAFLQISLADEYKDAVRFLWTLSDPHTEKRSVLEVFRFNRVIFGVNACPFLLAATVKHHIKKYGEENPFTVKRLDSYMYVDDWITDSTTEEKNDTIEIRVFCDASKPAYGASVYVKVKKQDKVFVNLITSKTRVASLKSVTLPQLELLLALVTACLSSTVQGIINQKKDFTVFHWTDSEIVLYLIKGSHRKWKQFLKNTVQEMTELTNSNTWFHCPGKDNSSDFLSRGLGTKSLICEKKWWNGPSFLLSDEFPETICVSRARGKRSTYLNFNIVLTLNSNKTFFNYLVNRSNRFLTIVRTLSYLFRFISNCRNQEKKKGSPASEELFEAENYLLKQYQLEEFSVEEISLMSHNEISNKSLCTESLSPKMAHGLVLRMQDMMQDYRRNDKTSSEQGTAFAECNANPSNADMNIPKLWANAVEFPKNSKKEYFTLLRRTLLFMFSSKWSMYTDKGDLLCAFKYHYRAFSTITENVAEVFKAVLEIFKRDPWKNSFFSWNDLFDGTVTVYDRRVQDYFESEPEEVVLARVHALVFRKRANDAMCLAKTSFLYHSRIAKNFRPSRRRNSTSDVSTSGHASIDWFLFILLKTKSLDFIVNEARQLECHEGVEIVCRLWRDPKNKKISYMLLQIFLLQDLLKTSKYCCTRKLYKLFCLMHEELHSSPKEIAESCYKLFSKYAPSSAHFYLLVDILWGQFGMKCLDLYVDLFVRGLTADINHLENKRHLEAFLDAASLEDHISVIFEKLSTLFKNVNLTVARECMFSAFSLRPTKERLFILQRLSQSLSNSNKDIHKSLLDFDFSADCNCGLRCIGHCRDFLNKSSFIHPLLSNSIGNISLVLKRDFISVLESVRCITFQYNIFDWQYNIGDLTNYFSTFTPEKTTLKKSGSDTESGDEIYGSSIANTEAVFNTANDMRCQFDHSSIKRKSGSNEFNPLNIGGNTVVQNDDFASKRMKTEKPNMEMSVSISSNNQQVIQGIFNNSLENVIRMSLNTSTAKRWPDSMNLLQINEDPVINDLNPSKISRKPESSLQSCFSDRNAFNSQRCNDSKDNVSLHYSDKPHLQISASLSYDRTQQHVTLTSEDNTPYREMDSSDHQLILKSHLVQNSSAKVSSVSVTEPTSETFYSSISSPKPERRSHKETNTLHFAAKSERERPMHNHHLHSSPFVSSQPPPKSFSKHHSKIHSFIEEKAQSVATLASQESRESVPFDNTRKSVIVKGKSLQIPNQLSVPMKPNAVHQNRNNVQTDSSALPLLHVNVPHKYLAKPEVPANANLIPYKHDNPAPSISQISANDSNVELVALSGIAPPSMIKSSSWKTATQNNVKTSIAAKMSDSTSTSSLSKVSSKYCKQLLQSKSGSDLILNRNTSNESEYGVIKPKKGFEEITKNNLQHAVANKRIAYSNSQGLNNSLDSKVKWTLGQARESPQRQTTFHPISDNRSALKTTNSQPLYASPHPKTSSNSPISFPVHLMNAPKTSSNSPVSFSVNKMDTSKISSNSPVSFSVQKMNSVKTSSNSPVSFSAHKMDTSKTSSNSPVSFSVQKMNSAKANSNNSVSFSAQNLTIPKTNSSSPVSLSVQNMASPKTNSNSPVSISVQNKKILKSFGDKVSTYTDANNHTHSSINNVQNKPSISFLKSRLTSVHTTQSYSHMNAYSNFSTQNKGYSEHHEPSRKQFDVKNVFERSAPSFITPPNIATNSIPSSQVQSNPVSVYNSVYPANDRRAIVHEARNIATSSPSSNVQNTNSSAFSQPCCSAFEVNPCDTCSTKTNNQEFLTKTEVVGFRSSPVENLNLLNQVTDGISPDDNCFEVSEKMQQQTETEEPQKMCNFCSFSFPASLIKTHVESIHRDELFNDTNYNIQNQILNKETSFSVSETININYDSQNENRMSLDNNIHNDCNNVLDIENSQNTDQFISSLLDFIDPNFDKSIEGSFENTGISHPINTSESPCNNSKSQSLSDMLKDVDFSRNISSDLSAIYEGNELSYDMTDDKQLYMENLSNENRDIKSWYSNLSLDLLSNDKPEKDMTNFKEYKPEKSETSSFQPSNITNNESVTVDKQISEKLKGSYEIFKTVKPLEQSNHMSNLQDLDEIGTFQNISSQQQKSALICPICKRKVDIDLQQHINIYHPHISGDKMVYNDLESPNDSDTDKRNEAGLIFTPYNSDALVNSTEIFDFDSYSPDNVSKEVYRPLQKGKTKLHSNSSCNRENNMNIPPKLDTQVTEYETPTSKKKGPREICIFCAKVYSKNYIRTHYRKEHLKDQSGDHVKMSENLSNQSLPGQVTISSPTPEKNQDFTAAILQEDIDTNTCLSTSDALNSSNKCEGSNIKKSSCNSSNRIVQQEQKYPFLSVSDGVKESSAGSLNFEVLENPTVTALKEKGFNSRLRNAFNQKPKTTTKYQCSWFENENSCKQNFPSKLLLVKHLRTEHLLKFKCRWSENNNYCYQCFTSEAALLKHMQIEHGVKNVSEYKAENIPAFERNRQMEENNSFCNSSNNKKSAFVQEEMQVSVSKSDLTSLNLNHNFEKIENDMNSLKQFNSDKDISLSQIKCALPTNQTCPEDLDQQDKNDKCHLSTKSVLRLSRYKCRWFHNDGYCNQNFPTKSSLIKHLNNEHLINKSSEYENQPSETQKNALTLESSELIEENNLFCNSSNNKESVFEQEVQGPQVSKSKSGLPPLNLNQFNSDKDISFSQTNHVLPSDQICSGNFNNPLCFEVPEKNKCNLSPKSVCHLFNNTSVDEYDIVSTEKMLSKKSHASSSVSESFKKSFKKSELPDLLNSFKTDSHEVNANNLPQKIYERYDTFSFVSNAKKSPQNDRDLVQNSISNEDPSSVSYDFVTKIIDPGASLLSLSGNSNNSSKTDCLISDLLQDFDEMNKLSARNKTSKNKGNNKYEKSRPDSVCESNGDEKHNKEVFKDDESLKPNKSLCSISSEKLFNQSSVKKHIKICHSTLLKNEQLNFERELSLPISDTLKCHASSNELYSSISVASKEVVITSDCPSPNQQDLQDNYKSLVSVPYFNSNQKQINSIPFNGVSSAKSNSHCNKKSKRKASSELSFVKPVDNCTRLIDMEMQLSSSPSENSNNQNAQYPISVQDYQNIKNGHNSMVNYCEEIIQSNSELNLTRIARVADESSLTVLPKSIQFDATSPNSRVNNSQTCTNNFIKLKPNLDSQTQLSEAYDVHKSVVSTKSVVDEKQSIENNESTLSVTKRPDIDKKQCFKNDESVSLLTKRIDSGSNSSPNVSESDEKDMPNLVPEYDFQSLLVTEKFKTDEDVQSSEIDLERSDFYCFPYHNLTTSDVSCPTDNVVTVSSAGAHIVDNQEPFSFSSNTSCTYPDVLTDKDSKINENLSFLNEDSSALSSVDTFKDLSLSEECLIESVMKSKSNNLSIEHFNDSSFNQKEIYVSKSEVVNSSPAKDFGQNFISSGKDGTESYGELEKAAICSQLSKKKQLKKSLLLSNDEDSLKGNTEDKLGISISQKQPSFQLEIEQTIDNSPDVIYEGSVQAGRNSFNSMKYADLNTNVIDHQSGKSSVKCKQVKKLRFVAEELFEDVTSNDLKIPDLRKLILNSKNYVEEMVRGMVDILIEEAEQDRQAKREEAERQAKREEAERQTKQEEAERQAKREER</sequence>
<dbReference type="PANTHER" id="PTHR47331">
    <property type="entry name" value="PHD-TYPE DOMAIN-CONTAINING PROTEIN"/>
    <property type="match status" value="1"/>
</dbReference>
<dbReference type="CDD" id="cd22249">
    <property type="entry name" value="UDM1_RNF168_RNF169-like"/>
    <property type="match status" value="1"/>
</dbReference>
<feature type="domain" description="Reverse transcriptase" evidence="4">
    <location>
        <begin position="1"/>
        <end position="209"/>
    </location>
</feature>
<evidence type="ECO:0000256" key="2">
    <source>
        <dbReference type="SAM" id="MobiDB-lite"/>
    </source>
</evidence>
<dbReference type="PROSITE" id="PS50878">
    <property type="entry name" value="RT_POL"/>
    <property type="match status" value="1"/>
</dbReference>
<comment type="caution">
    <text evidence="5">The sequence shown here is derived from an EMBL/GenBank/DDBJ whole genome shotgun (WGS) entry which is preliminary data.</text>
</comment>
<keyword evidence="6" id="KW-1185">Reference proteome</keyword>
<dbReference type="SMART" id="SM00355">
    <property type="entry name" value="ZnF_C2H2"/>
    <property type="match status" value="6"/>
</dbReference>
<dbReference type="InterPro" id="IPR013087">
    <property type="entry name" value="Znf_C2H2_type"/>
</dbReference>
<gene>
    <name evidence="5" type="ORF">HNY73_019681</name>
</gene>
<evidence type="ECO:0000313" key="5">
    <source>
        <dbReference type="EMBL" id="KAF8766635.1"/>
    </source>
</evidence>
<dbReference type="SUPFAM" id="SSF56672">
    <property type="entry name" value="DNA/RNA polymerases"/>
    <property type="match status" value="2"/>
</dbReference>
<feature type="compositionally biased region" description="Low complexity" evidence="2">
    <location>
        <begin position="3600"/>
        <end position="3609"/>
    </location>
</feature>
<keyword evidence="1" id="KW-0863">Zinc-finger</keyword>
<dbReference type="EMBL" id="JABXBU010002230">
    <property type="protein sequence ID" value="KAF8766635.1"/>
    <property type="molecule type" value="Genomic_DNA"/>
</dbReference>
<dbReference type="Gene3D" id="3.30.160.60">
    <property type="entry name" value="Classic Zinc Finger"/>
    <property type="match status" value="1"/>
</dbReference>
<keyword evidence="1" id="KW-0862">Zinc</keyword>
<evidence type="ECO:0000313" key="6">
    <source>
        <dbReference type="Proteomes" id="UP000807504"/>
    </source>
</evidence>
<feature type="compositionally biased region" description="Basic and acidic residues" evidence="2">
    <location>
        <begin position="3257"/>
        <end position="3283"/>
    </location>
</feature>
<dbReference type="GO" id="GO:0008270">
    <property type="term" value="F:zinc ion binding"/>
    <property type="evidence" value="ECO:0007669"/>
    <property type="project" value="UniProtKB-KW"/>
</dbReference>
<evidence type="ECO:0000256" key="1">
    <source>
        <dbReference type="PROSITE-ProRule" id="PRU00042"/>
    </source>
</evidence>
<feature type="region of interest" description="Disordered" evidence="2">
    <location>
        <begin position="3246"/>
        <end position="3283"/>
    </location>
</feature>
<dbReference type="GO" id="GO:0071897">
    <property type="term" value="P:DNA biosynthetic process"/>
    <property type="evidence" value="ECO:0007669"/>
    <property type="project" value="UniProtKB-ARBA"/>
</dbReference>
<keyword evidence="1" id="KW-0479">Metal-binding</keyword>
<feature type="region of interest" description="Disordered" evidence="2">
    <location>
        <begin position="2565"/>
        <end position="2585"/>
    </location>
</feature>
<feature type="region of interest" description="Disordered" evidence="2">
    <location>
        <begin position="3595"/>
        <end position="3617"/>
    </location>
</feature>
<dbReference type="Pfam" id="PF25580">
    <property type="entry name" value="TPR_Rlf"/>
    <property type="match status" value="1"/>
</dbReference>
<reference evidence="5" key="2">
    <citation type="submission" date="2020-06" db="EMBL/GenBank/DDBJ databases">
        <authorList>
            <person name="Sheffer M."/>
        </authorList>
    </citation>
    <scope>NUCLEOTIDE SEQUENCE</scope>
</reference>
<name>A0A8T0E8P7_ARGBR</name>
<reference evidence="5" key="1">
    <citation type="journal article" date="2020" name="bioRxiv">
        <title>Chromosome-level reference genome of the European wasp spider Argiope bruennichi: a resource for studies on range expansion and evolutionary adaptation.</title>
        <authorList>
            <person name="Sheffer M.M."/>
            <person name="Hoppe A."/>
            <person name="Krehenwinkel H."/>
            <person name="Uhl G."/>
            <person name="Kuss A.W."/>
            <person name="Jensen L."/>
            <person name="Jensen C."/>
            <person name="Gillespie R.G."/>
            <person name="Hoff K.J."/>
            <person name="Prost S."/>
        </authorList>
    </citation>
    <scope>NUCLEOTIDE SEQUENCE</scope>
</reference>
<dbReference type="InterPro" id="IPR043502">
    <property type="entry name" value="DNA/RNA_pol_sf"/>
</dbReference>
<feature type="region of interest" description="Disordered" evidence="2">
    <location>
        <begin position="1885"/>
        <end position="1910"/>
    </location>
</feature>
<feature type="compositionally biased region" description="Polar residues" evidence="2">
    <location>
        <begin position="3246"/>
        <end position="3256"/>
    </location>
</feature>
<evidence type="ECO:0000259" key="4">
    <source>
        <dbReference type="PROSITE" id="PS50878"/>
    </source>
</evidence>
<dbReference type="Pfam" id="PF05380">
    <property type="entry name" value="Peptidase_A17"/>
    <property type="match status" value="1"/>
</dbReference>
<dbReference type="InterPro" id="IPR057986">
    <property type="entry name" value="TPR_Rlf/292/654"/>
</dbReference>
<dbReference type="PROSITE" id="PS50157">
    <property type="entry name" value="ZINC_FINGER_C2H2_2"/>
    <property type="match status" value="1"/>
</dbReference>